<evidence type="ECO:0000313" key="1">
    <source>
        <dbReference type="EMBL" id="MBO9203684.1"/>
    </source>
</evidence>
<accession>A0ABS3Z0J0</accession>
<dbReference type="EMBL" id="JAGHKO010000010">
    <property type="protein sequence ID" value="MBO9203684.1"/>
    <property type="molecule type" value="Genomic_DNA"/>
</dbReference>
<comment type="caution">
    <text evidence="1">The sequence shown here is derived from an EMBL/GenBank/DDBJ whole genome shotgun (WGS) entry which is preliminary data.</text>
</comment>
<name>A0ABS3Z0J0_9BACT</name>
<sequence length="229" mass="26410">MEILKKITEELFGNEFQCLINPKGITLTAKDNSKAFCFGLIDYDDSFIVRENIYAIKSFEEVDAILQPLLTKYDMPQSDFEMAIYNVDFIGTIKKGMPMKDIPGVDAGFIVEGTTINKTDATQIRKVLTQFEKAIAYLEADFMDRYKTIEQVYEAQQQMTPDEGGEFFNTPAPIRYLALASLCNPSAELDSEFEETIKDYQEIEKKYDQFKDHGKATMELHRYFKRELV</sequence>
<gene>
    <name evidence="1" type="ORF">J7I42_25595</name>
</gene>
<organism evidence="1 2">
    <name type="scientific">Niastella soli</name>
    <dbReference type="NCBI Taxonomy" id="2821487"/>
    <lineage>
        <taxon>Bacteria</taxon>
        <taxon>Pseudomonadati</taxon>
        <taxon>Bacteroidota</taxon>
        <taxon>Chitinophagia</taxon>
        <taxon>Chitinophagales</taxon>
        <taxon>Chitinophagaceae</taxon>
        <taxon>Niastella</taxon>
    </lineage>
</organism>
<proteinExistence type="predicted"/>
<evidence type="ECO:0000313" key="2">
    <source>
        <dbReference type="Proteomes" id="UP000677244"/>
    </source>
</evidence>
<reference evidence="1 2" key="1">
    <citation type="submission" date="2021-03" db="EMBL/GenBank/DDBJ databases">
        <title>Assistant Professor.</title>
        <authorList>
            <person name="Huq M.A."/>
        </authorList>
    </citation>
    <scope>NUCLEOTIDE SEQUENCE [LARGE SCALE GENOMIC DNA]</scope>
    <source>
        <strain evidence="1 2">MAH-29</strain>
    </source>
</reference>
<dbReference type="Proteomes" id="UP000677244">
    <property type="component" value="Unassembled WGS sequence"/>
</dbReference>
<dbReference type="RefSeq" id="WP_209141733.1">
    <property type="nucleotide sequence ID" value="NZ_JAGHKO010000010.1"/>
</dbReference>
<protein>
    <submittedName>
        <fullName evidence="1">Uncharacterized protein</fullName>
    </submittedName>
</protein>
<keyword evidence="2" id="KW-1185">Reference proteome</keyword>